<comment type="catalytic activity">
    <reaction evidence="14">
        <text>a 1,2-diacyl-sn-glycero-3-phosphoethanolamine + S-adenosyl-L-methionine = a 1,2-diacyl-sn-glycero-3-phospho-N-methylethanolamine + S-adenosyl-L-homocysteine + H(+)</text>
        <dbReference type="Rhea" id="RHEA:11164"/>
        <dbReference type="ChEBI" id="CHEBI:15378"/>
        <dbReference type="ChEBI" id="CHEBI:57856"/>
        <dbReference type="ChEBI" id="CHEBI:59789"/>
        <dbReference type="ChEBI" id="CHEBI:64573"/>
        <dbReference type="ChEBI" id="CHEBI:64612"/>
        <dbReference type="EC" id="2.1.1.17"/>
    </reaction>
</comment>
<organism evidence="16 17">
    <name type="scientific">Cyanidium caldarium</name>
    <name type="common">Red alga</name>
    <dbReference type="NCBI Taxonomy" id="2771"/>
    <lineage>
        <taxon>Eukaryota</taxon>
        <taxon>Rhodophyta</taxon>
        <taxon>Bangiophyceae</taxon>
        <taxon>Cyanidiales</taxon>
        <taxon>Cyanidiaceae</taxon>
        <taxon>Cyanidium</taxon>
    </lineage>
</organism>
<keyword evidence="17" id="KW-1185">Reference proteome</keyword>
<dbReference type="EMBL" id="JANCYW010000005">
    <property type="protein sequence ID" value="KAK4535640.1"/>
    <property type="molecule type" value="Genomic_DNA"/>
</dbReference>
<sequence>MAARLIDQYVSGFERVLRPLLGRVDATAARLARSVLWIDVPLARAMVYTLLAPVIWNALARLEYYTRVMSRLCGGRRRLACALLAVWIVSFSLYRDVMLLEGMRHTALQLPQFPYECLPIWLRHHLSYASVHAATRAAAYSLAAVGGVLVVSSFVQLGFFGTFLGDYFGMLLPARVTGFPFNTLEHPMYDGSTILFASQALYEESLIGLLLTMWVFLVYRVACIFEGAFTSRIYREAAAAATPKSFRDSRSKID</sequence>
<keyword evidence="10 14" id="KW-0443">Lipid metabolism</keyword>
<evidence type="ECO:0000256" key="12">
    <source>
        <dbReference type="ARBA" id="ARBA00023209"/>
    </source>
</evidence>
<feature type="transmembrane region" description="Helical" evidence="15">
    <location>
        <begin position="137"/>
        <end position="164"/>
    </location>
</feature>
<dbReference type="PANTHER" id="PTHR15458:SF5">
    <property type="entry name" value="PHOSPHATIDYLETHANOLAMINE N-METHYLTRANSFERASE"/>
    <property type="match status" value="1"/>
</dbReference>
<comment type="catalytic activity">
    <reaction evidence="14">
        <text>a 1,2-diacyl-sn-glycero-3-phospho-N-methylethanolamine + S-adenosyl-L-methionine = a 1,2-diacyl-sn-glycero-3-phospho-N,N-dimethylethanolamine + S-adenosyl-L-homocysteine + H(+)</text>
        <dbReference type="Rhea" id="RHEA:32735"/>
        <dbReference type="ChEBI" id="CHEBI:15378"/>
        <dbReference type="ChEBI" id="CHEBI:57856"/>
        <dbReference type="ChEBI" id="CHEBI:59789"/>
        <dbReference type="ChEBI" id="CHEBI:64572"/>
        <dbReference type="ChEBI" id="CHEBI:64573"/>
        <dbReference type="EC" id="2.1.1.71"/>
    </reaction>
</comment>
<feature type="intramembrane region" description="Helical" evidence="14">
    <location>
        <begin position="40"/>
        <end position="60"/>
    </location>
</feature>
<evidence type="ECO:0000256" key="1">
    <source>
        <dbReference type="ARBA" id="ARBA00004969"/>
    </source>
</evidence>
<feature type="topological domain" description="Lumenal" evidence="14">
    <location>
        <begin position="61"/>
        <end position="72"/>
    </location>
</feature>
<dbReference type="GO" id="GO:0004608">
    <property type="term" value="F:phosphatidylethanolamine N-methyltransferase activity"/>
    <property type="evidence" value="ECO:0007669"/>
    <property type="project" value="UniProtKB-UniRule"/>
</dbReference>
<evidence type="ECO:0000256" key="3">
    <source>
        <dbReference type="ARBA" id="ARBA00022516"/>
    </source>
</evidence>
<dbReference type="PANTHER" id="PTHR15458">
    <property type="entry name" value="PHOSPHATIDYLETHANOLAMINE N-METHYLTRANSFERASE"/>
    <property type="match status" value="1"/>
</dbReference>
<keyword evidence="3 14" id="KW-0444">Lipid biosynthesis</keyword>
<dbReference type="InterPro" id="IPR007318">
    <property type="entry name" value="Phopholipid_MeTrfase"/>
</dbReference>
<dbReference type="GO" id="GO:0032259">
    <property type="term" value="P:methylation"/>
    <property type="evidence" value="ECO:0007669"/>
    <property type="project" value="UniProtKB-KW"/>
</dbReference>
<gene>
    <name evidence="16" type="ORF">CDCA_CDCA05G1665</name>
</gene>
<evidence type="ECO:0000256" key="11">
    <source>
        <dbReference type="ARBA" id="ARBA00023136"/>
    </source>
</evidence>
<feature type="binding site" evidence="14">
    <location>
        <begin position="226"/>
        <end position="227"/>
    </location>
    <ligand>
        <name>S-adenosyl-L-methionine</name>
        <dbReference type="ChEBI" id="CHEBI:59789"/>
    </ligand>
</feature>
<feature type="topological domain" description="Lumenal" evidence="14">
    <location>
        <begin position="1"/>
        <end position="39"/>
    </location>
</feature>
<dbReference type="EC" id="2.1.1.71" evidence="14"/>
<keyword evidence="8 14" id="KW-0256">Endoplasmic reticulum</keyword>
<evidence type="ECO:0000256" key="8">
    <source>
        <dbReference type="ARBA" id="ARBA00022824"/>
    </source>
</evidence>
<keyword evidence="6 14" id="KW-0949">S-adenosyl-L-methionine</keyword>
<evidence type="ECO:0000256" key="5">
    <source>
        <dbReference type="ARBA" id="ARBA00022679"/>
    </source>
</evidence>
<dbReference type="InterPro" id="IPR024960">
    <property type="entry name" value="PEMT/MFAP"/>
</dbReference>
<comment type="similarity">
    <text evidence="14">Belongs to the class VI-like SAM-binding methyltransferase superfamily. PEMT/PEM2 methyltransferase family.</text>
</comment>
<keyword evidence="11 14" id="KW-0472">Membrane</keyword>
<comment type="function">
    <text evidence="14">Catalyzes the three sequential steps of the methylation pathway for the biosynthesis of phosphatidylcholine, a critical and essential component for membrane structure. Uses S-adenosylmethionine (S-adenosyl-L-methionine, SAM or AdoMet) as the methyl group donor for the methylation of phosphatidylethanolamine (1,2-diacyl-sn-glycero-3-phosphoethanolamine, PE) to phosphatidylmonomethylethanolamine (1,2-diacyl-sn-glycero-3-phospho-N-methylethanolamine, PMME), PMME to phosphatidyldimethylethanolamine (1,2-diacyl-sn-glycero-3-phospho-N,N-dimethylethanolamine, PDME), and PDME to phosphatidylcholine (1,2-diacyl-sn-glycero-3-phosphocholine, PC), producing S-adenosyl-L-homocysteine in each step.</text>
</comment>
<dbReference type="AlphaFoldDB" id="A0AAV9ITM2"/>
<comment type="caution">
    <text evidence="16">The sequence shown here is derived from an EMBL/GenBank/DDBJ whole genome shotgun (WGS) entry which is preliminary data.</text>
</comment>
<evidence type="ECO:0000256" key="2">
    <source>
        <dbReference type="ARBA" id="ARBA00005189"/>
    </source>
</evidence>
<comment type="catalytic activity">
    <reaction evidence="14">
        <text>a 1,2-diacyl-sn-glycero-3-phospho-N,N-dimethylethanolamine + S-adenosyl-L-methionine = a 1,2-diacyl-sn-glycero-3-phosphocholine + S-adenosyl-L-homocysteine + H(+)</text>
        <dbReference type="Rhea" id="RHEA:32739"/>
        <dbReference type="ChEBI" id="CHEBI:15378"/>
        <dbReference type="ChEBI" id="CHEBI:57643"/>
        <dbReference type="ChEBI" id="CHEBI:57856"/>
        <dbReference type="ChEBI" id="CHEBI:59789"/>
        <dbReference type="ChEBI" id="CHEBI:64572"/>
    </reaction>
</comment>
<dbReference type="GO" id="GO:0000773">
    <property type="term" value="F:phosphatidyl-N-methylethanolamine N-methyltransferase activity"/>
    <property type="evidence" value="ECO:0007669"/>
    <property type="project" value="UniProtKB-UniRule"/>
</dbReference>
<evidence type="ECO:0000256" key="15">
    <source>
        <dbReference type="SAM" id="Phobius"/>
    </source>
</evidence>
<dbReference type="EC" id="2.1.1.17" evidence="14"/>
<keyword evidence="4 14" id="KW-0489">Methyltransferase</keyword>
<dbReference type="PROSITE" id="PS51599">
    <property type="entry name" value="SAM_PEMT_PEM2"/>
    <property type="match status" value="1"/>
</dbReference>
<dbReference type="HAMAP" id="MF_03216">
    <property type="entry name" value="PLMT"/>
    <property type="match status" value="1"/>
</dbReference>
<protein>
    <recommendedName>
        <fullName evidence="14">Phosphatidylethanolamine N-methyltransferase</fullName>
        <shortName evidence="14">PEAMT</shortName>
        <shortName evidence="14">PEMT</shortName>
        <ecNumber evidence="14">2.1.1.17</ecNumber>
        <ecNumber evidence="14">2.1.1.71</ecNumber>
    </recommendedName>
    <alternativeName>
        <fullName evidence="14">Phospholipid methyltransferase</fullName>
        <shortName evidence="14">PLMT</shortName>
    </alternativeName>
</protein>
<keyword evidence="9 14" id="KW-1133">Transmembrane helix</keyword>
<dbReference type="Proteomes" id="UP001301350">
    <property type="component" value="Unassembled WGS sequence"/>
</dbReference>
<evidence type="ECO:0000256" key="7">
    <source>
        <dbReference type="ARBA" id="ARBA00022692"/>
    </source>
</evidence>
<keyword evidence="7 14" id="KW-0812">Transmembrane</keyword>
<keyword evidence="14" id="KW-0496">Mitochondrion</keyword>
<evidence type="ECO:0000313" key="16">
    <source>
        <dbReference type="EMBL" id="KAK4535640.1"/>
    </source>
</evidence>
<comment type="subcellular location">
    <subcellularLocation>
        <location evidence="14">Endoplasmic reticulum membrane</location>
        <topology evidence="14">Multi-pass membrane protein</topology>
    </subcellularLocation>
    <subcellularLocation>
        <location evidence="14">Mitochondrion membrane</location>
        <topology evidence="14">Multi-pass membrane protein</topology>
    </subcellularLocation>
</comment>
<evidence type="ECO:0000256" key="10">
    <source>
        <dbReference type="ARBA" id="ARBA00023098"/>
    </source>
</evidence>
<feature type="topological domain" description="Cytoplasmic" evidence="14">
    <location>
        <begin position="225"/>
        <end position="254"/>
    </location>
</feature>
<accession>A0AAV9ITM2</accession>
<comment type="pathway">
    <text evidence="2">Lipid metabolism.</text>
</comment>
<evidence type="ECO:0000256" key="9">
    <source>
        <dbReference type="ARBA" id="ARBA00022989"/>
    </source>
</evidence>
<comment type="caution">
    <text evidence="14">Lacks conserved residue(s) required for the propagation of feature annotation.</text>
</comment>
<evidence type="ECO:0000256" key="14">
    <source>
        <dbReference type="HAMAP-Rule" id="MF_03216"/>
    </source>
</evidence>
<evidence type="ECO:0000313" key="17">
    <source>
        <dbReference type="Proteomes" id="UP001301350"/>
    </source>
</evidence>
<dbReference type="GO" id="GO:0006656">
    <property type="term" value="P:phosphatidylcholine biosynthetic process"/>
    <property type="evidence" value="ECO:0007669"/>
    <property type="project" value="UniProtKB-UniRule"/>
</dbReference>
<feature type="transmembrane region" description="Helical" evidence="15">
    <location>
        <begin position="206"/>
        <end position="225"/>
    </location>
</feature>
<dbReference type="GO" id="GO:0031966">
    <property type="term" value="C:mitochondrial membrane"/>
    <property type="evidence" value="ECO:0007669"/>
    <property type="project" value="UniProtKB-SubCell"/>
</dbReference>
<dbReference type="Pfam" id="PF04191">
    <property type="entry name" value="PEMT"/>
    <property type="match status" value="1"/>
</dbReference>
<proteinExistence type="inferred from homology"/>
<feature type="binding site" evidence="14">
    <location>
        <begin position="144"/>
        <end position="146"/>
    </location>
    <ligand>
        <name>S-adenosyl-L-methionine</name>
        <dbReference type="ChEBI" id="CHEBI:59789"/>
    </ligand>
</feature>
<feature type="topological domain" description="Lumenal" evidence="14">
    <location>
        <begin position="161"/>
        <end position="203"/>
    </location>
</feature>
<dbReference type="GO" id="GO:0005789">
    <property type="term" value="C:endoplasmic reticulum membrane"/>
    <property type="evidence" value="ECO:0007669"/>
    <property type="project" value="UniProtKB-SubCell"/>
</dbReference>
<name>A0AAV9ITM2_CYACA</name>
<reference evidence="16 17" key="1">
    <citation type="submission" date="2022-07" db="EMBL/GenBank/DDBJ databases">
        <title>Genome-wide signatures of adaptation to extreme environments.</title>
        <authorList>
            <person name="Cho C.H."/>
            <person name="Yoon H.S."/>
        </authorList>
    </citation>
    <scope>NUCLEOTIDE SEQUENCE [LARGE SCALE GENOMIC DNA]</scope>
    <source>
        <strain evidence="16 17">DBV 063 E5</strain>
    </source>
</reference>
<comment type="pathway">
    <text evidence="1 14">Phospholipid metabolism; phosphatidylcholine biosynthesis.</text>
</comment>
<evidence type="ECO:0000256" key="6">
    <source>
        <dbReference type="ARBA" id="ARBA00022691"/>
    </source>
</evidence>
<keyword evidence="5 14" id="KW-0808">Transferase</keyword>
<evidence type="ECO:0000256" key="13">
    <source>
        <dbReference type="ARBA" id="ARBA00023264"/>
    </source>
</evidence>
<evidence type="ECO:0000256" key="4">
    <source>
        <dbReference type="ARBA" id="ARBA00022603"/>
    </source>
</evidence>
<keyword evidence="13 14" id="KW-1208">Phospholipid metabolism</keyword>
<keyword evidence="12 14" id="KW-0594">Phospholipid biosynthesis</keyword>